<proteinExistence type="predicted"/>
<dbReference type="EMBL" id="JBCGDO010000009">
    <property type="protein sequence ID" value="MEM0542619.1"/>
    <property type="molecule type" value="Genomic_DNA"/>
</dbReference>
<comment type="caution">
    <text evidence="2">The sequence shown here is derived from an EMBL/GenBank/DDBJ whole genome shotgun (WGS) entry which is preliminary data.</text>
</comment>
<dbReference type="Proteomes" id="UP001460072">
    <property type="component" value="Unassembled WGS sequence"/>
</dbReference>
<dbReference type="Gene3D" id="2.60.120.430">
    <property type="entry name" value="Galactose-binding lectin"/>
    <property type="match status" value="1"/>
</dbReference>
<dbReference type="PROSITE" id="PS51257">
    <property type="entry name" value="PROKAR_LIPOPROTEIN"/>
    <property type="match status" value="1"/>
</dbReference>
<name>A0ABU9N4I1_9FLAO</name>
<feature type="signal peptide" evidence="1">
    <location>
        <begin position="1"/>
        <end position="25"/>
    </location>
</feature>
<dbReference type="SUPFAM" id="SSF49785">
    <property type="entry name" value="Galactose-binding domain-like"/>
    <property type="match status" value="1"/>
</dbReference>
<keyword evidence="2" id="KW-0378">Hydrolase</keyword>
<feature type="chain" id="PRO_5046985583" evidence="1">
    <location>
        <begin position="26"/>
        <end position="476"/>
    </location>
</feature>
<keyword evidence="1" id="KW-0732">Signal</keyword>
<dbReference type="SUPFAM" id="SSF49373">
    <property type="entry name" value="Invasin/intimin cell-adhesion fragments"/>
    <property type="match status" value="1"/>
</dbReference>
<dbReference type="GO" id="GO:0016787">
    <property type="term" value="F:hydrolase activity"/>
    <property type="evidence" value="ECO:0007669"/>
    <property type="project" value="UniProtKB-KW"/>
</dbReference>
<evidence type="ECO:0000313" key="3">
    <source>
        <dbReference type="Proteomes" id="UP001460072"/>
    </source>
</evidence>
<organism evidence="2 3">
    <name type="scientific">Flavobacterium aureirubrum</name>
    <dbReference type="NCBI Taxonomy" id="3133147"/>
    <lineage>
        <taxon>Bacteria</taxon>
        <taxon>Pseudomonadati</taxon>
        <taxon>Bacteroidota</taxon>
        <taxon>Flavobacteriia</taxon>
        <taxon>Flavobacteriales</taxon>
        <taxon>Flavobacteriaceae</taxon>
        <taxon>Flavobacterium</taxon>
    </lineage>
</organism>
<evidence type="ECO:0000313" key="2">
    <source>
        <dbReference type="EMBL" id="MEM0542619.1"/>
    </source>
</evidence>
<gene>
    <name evidence="2" type="ORF">WFZ85_08310</name>
</gene>
<evidence type="ECO:0000256" key="1">
    <source>
        <dbReference type="SAM" id="SignalP"/>
    </source>
</evidence>
<dbReference type="InterPro" id="IPR008979">
    <property type="entry name" value="Galactose-bd-like_sf"/>
</dbReference>
<dbReference type="Gene3D" id="2.60.40.1080">
    <property type="match status" value="1"/>
</dbReference>
<reference evidence="2 3" key="1">
    <citation type="submission" date="2024-03" db="EMBL/GenBank/DDBJ databases">
        <title>Two novel species of the genus Flavobacterium exhibiting potentially degradation of complex polysaccharides.</title>
        <authorList>
            <person name="Lian X."/>
        </authorList>
    </citation>
    <scope>NUCLEOTIDE SEQUENCE [LARGE SCALE GENOMIC DNA]</scope>
    <source>
        <strain evidence="3">j3</strain>
    </source>
</reference>
<dbReference type="RefSeq" id="WP_342695827.1">
    <property type="nucleotide sequence ID" value="NZ_JBCGDO010000009.1"/>
</dbReference>
<accession>A0ABU9N4I1</accession>
<sequence length="476" mass="50668">MINVISKKSCLSGLAFMALSFLVLSCERDVSDDSVLASFPSTADIFTDAPVGLTDAFFESFDPATGANPTGFNTDNEVSYVGSSSIRIDVPAPNDPNGGYIGGIFRDRGQGRNLTGYDALTFWVKGSTTATIGTAGFGVDFVNNKYSATVDNIQLSTNWRKVVIPIPDASKLTQERGMFIFSAGTDSTNGQGYTFWIDELRFEKLGTNALVQAYILNSQNIVSNTYTGSTQNINQIGSIFNLSNGQNVSVNAAYGYFDFMSSNNNVANVSEQGVVNVVGLSGAAVITAKLGSQLAQGSLTINSNGNFPQSPTPTRPASNVISIFSNAYTNAVAPNFTPGFGGSSTVTTIDSFNGNQIASYTTNNFTGIMFVETPINATAMTFMNVDVFVPTAATSIEFQIRDIGANQQIETNVNNGNPTGDDRDKRFTATGLIPGQWNTVTIPLDGNIATQKNNLGAIILVGGPNFILDNIYLYFL</sequence>
<protein>
    <submittedName>
        <fullName evidence="2">Glycosyl hydrolase family 16</fullName>
    </submittedName>
</protein>
<keyword evidence="3" id="KW-1185">Reference proteome</keyword>
<dbReference type="InterPro" id="IPR008964">
    <property type="entry name" value="Invasin/intimin_cell_adhesion"/>
</dbReference>